<feature type="compositionally biased region" description="Polar residues" evidence="1">
    <location>
        <begin position="1"/>
        <end position="15"/>
    </location>
</feature>
<evidence type="ECO:0000256" key="1">
    <source>
        <dbReference type="SAM" id="MobiDB-lite"/>
    </source>
</evidence>
<evidence type="ECO:0008006" key="4">
    <source>
        <dbReference type="Google" id="ProtNLM"/>
    </source>
</evidence>
<protein>
    <recommendedName>
        <fullName evidence="4">Sigma-70 family RNA polymerase sigma factor</fullName>
    </recommendedName>
</protein>
<organism evidence="2 3">
    <name type="scientific">Dorea acetigenes</name>
    <dbReference type="NCBI Taxonomy" id="2981787"/>
    <lineage>
        <taxon>Bacteria</taxon>
        <taxon>Bacillati</taxon>
        <taxon>Bacillota</taxon>
        <taxon>Clostridia</taxon>
        <taxon>Lachnospirales</taxon>
        <taxon>Lachnospiraceae</taxon>
        <taxon>Dorea</taxon>
    </lineage>
</organism>
<feature type="region of interest" description="Disordered" evidence="1">
    <location>
        <begin position="1"/>
        <end position="23"/>
    </location>
</feature>
<dbReference type="EMBL" id="JAOQJU010000010">
    <property type="protein sequence ID" value="MCU6686806.1"/>
    <property type="molecule type" value="Genomic_DNA"/>
</dbReference>
<reference evidence="2 3" key="1">
    <citation type="journal article" date="2021" name="ISME Commun">
        <title>Automated analysis of genomic sequences facilitates high-throughput and comprehensive description of bacteria.</title>
        <authorList>
            <person name="Hitch T.C.A."/>
        </authorList>
    </citation>
    <scope>NUCLEOTIDE SEQUENCE [LARGE SCALE GENOMIC DNA]</scope>
    <source>
        <strain evidence="2 3">Sanger_03</strain>
    </source>
</reference>
<proteinExistence type="predicted"/>
<dbReference type="Proteomes" id="UP001652431">
    <property type="component" value="Unassembled WGS sequence"/>
</dbReference>
<name>A0ABT2RNA6_9FIRM</name>
<sequence>MNDKTVNAGQNQEAGQNPKAEQDSGEVFFQEAALFLAETYGRMLDDRVQLKALIDAGVIPYTEEMAIRDLSAVSVGYNTERVQTSNISNIPERIAALLDSGYVEKMNRRLKQEMAETARDYAYLCWKIETVETAMRERMSKKEQDIFERIFLRKRTYRQICAAYKKGTLHNKQISQTKKKCLQAIADHLKNASCFPMYSRYMDNLRRECQQEKERKE</sequence>
<gene>
    <name evidence="2" type="ORF">OCV99_09660</name>
</gene>
<comment type="caution">
    <text evidence="2">The sequence shown here is derived from an EMBL/GenBank/DDBJ whole genome shotgun (WGS) entry which is preliminary data.</text>
</comment>
<dbReference type="RefSeq" id="WP_158370146.1">
    <property type="nucleotide sequence ID" value="NZ_JAOQJU010000010.1"/>
</dbReference>
<evidence type="ECO:0000313" key="2">
    <source>
        <dbReference type="EMBL" id="MCU6686806.1"/>
    </source>
</evidence>
<evidence type="ECO:0000313" key="3">
    <source>
        <dbReference type="Proteomes" id="UP001652431"/>
    </source>
</evidence>
<keyword evidence="3" id="KW-1185">Reference proteome</keyword>
<accession>A0ABT2RNA6</accession>